<evidence type="ECO:0000313" key="6">
    <source>
        <dbReference type="Proteomes" id="UP000623678"/>
    </source>
</evidence>
<keyword evidence="6" id="KW-1185">Reference proteome</keyword>
<dbReference type="Gene3D" id="3.40.1190.20">
    <property type="match status" value="1"/>
</dbReference>
<dbReference type="InterPro" id="IPR011611">
    <property type="entry name" value="PfkB_dom"/>
</dbReference>
<dbReference type="RefSeq" id="WP_262394940.1">
    <property type="nucleotide sequence ID" value="NZ_JACRTD010000004.1"/>
</dbReference>
<gene>
    <name evidence="5" type="ORF">H8705_06080</name>
</gene>
<dbReference type="Proteomes" id="UP000623678">
    <property type="component" value="Unassembled WGS sequence"/>
</dbReference>
<sequence length="282" mass="31064">MKVVGFGDNVVDRYVNKKIMFPGGNAVNFAVYAKQSGVDSAYLGVFGTDMEADHVKASLTDLGIDISACHTVEGTTERCDVNLVEGDRVFVGDDLRPTKPEPMVLEKKELDYLAGFDLIHSGCYAATEPELPKLRDLNGIVTFDFSVEDEFKADDYLEQVCPYIDFALFSCEGMDENDIHALQEKVHKLGTKYILTTKGIEGQILYDGEKYYNGVVELVEAVDTMGAGDSFFTSFLMSLLTSGWTKNSKLSDEVIDKAFHTAAKFSANNCLVDGAFGYAKTY</sequence>
<keyword evidence="2" id="KW-0808">Transferase</keyword>
<evidence type="ECO:0000256" key="3">
    <source>
        <dbReference type="ARBA" id="ARBA00022777"/>
    </source>
</evidence>
<dbReference type="AlphaFoldDB" id="A0A926IHY9"/>
<evidence type="ECO:0000256" key="1">
    <source>
        <dbReference type="ARBA" id="ARBA00010688"/>
    </source>
</evidence>
<evidence type="ECO:0000259" key="4">
    <source>
        <dbReference type="Pfam" id="PF00294"/>
    </source>
</evidence>
<evidence type="ECO:0000256" key="2">
    <source>
        <dbReference type="ARBA" id="ARBA00022679"/>
    </source>
</evidence>
<dbReference type="InterPro" id="IPR050306">
    <property type="entry name" value="PfkB_Carbo_kinase"/>
</dbReference>
<dbReference type="GO" id="GO:0016301">
    <property type="term" value="F:kinase activity"/>
    <property type="evidence" value="ECO:0007669"/>
    <property type="project" value="UniProtKB-KW"/>
</dbReference>
<protein>
    <submittedName>
        <fullName evidence="5">Ribokinase</fullName>
    </submittedName>
</protein>
<feature type="domain" description="Carbohydrate kinase PfkB" evidence="4">
    <location>
        <begin position="20"/>
        <end position="243"/>
    </location>
</feature>
<dbReference type="EMBL" id="JACRTD010000004">
    <property type="protein sequence ID" value="MBC8585148.1"/>
    <property type="molecule type" value="Genomic_DNA"/>
</dbReference>
<evidence type="ECO:0000313" key="5">
    <source>
        <dbReference type="EMBL" id="MBC8585148.1"/>
    </source>
</evidence>
<name>A0A926IHY9_9FIRM</name>
<reference evidence="5" key="1">
    <citation type="submission" date="2020-08" db="EMBL/GenBank/DDBJ databases">
        <title>Genome public.</title>
        <authorList>
            <person name="Liu C."/>
            <person name="Sun Q."/>
        </authorList>
    </citation>
    <scope>NUCLEOTIDE SEQUENCE</scope>
    <source>
        <strain evidence="5">NSJ-64</strain>
    </source>
</reference>
<organism evidence="5 6">
    <name type="scientific">Youxingia wuxianensis</name>
    <dbReference type="NCBI Taxonomy" id="2763678"/>
    <lineage>
        <taxon>Bacteria</taxon>
        <taxon>Bacillati</taxon>
        <taxon>Bacillota</taxon>
        <taxon>Clostridia</taxon>
        <taxon>Eubacteriales</taxon>
        <taxon>Oscillospiraceae</taxon>
        <taxon>Youxingia</taxon>
    </lineage>
</organism>
<comment type="similarity">
    <text evidence="1">Belongs to the carbohydrate kinase PfkB family.</text>
</comment>
<dbReference type="PANTHER" id="PTHR43085:SF41">
    <property type="entry name" value="FRUCTOSELYSINE 6-KINASE"/>
    <property type="match status" value="1"/>
</dbReference>
<accession>A0A926IHY9</accession>
<keyword evidence="3" id="KW-0418">Kinase</keyword>
<dbReference type="SUPFAM" id="SSF53613">
    <property type="entry name" value="Ribokinase-like"/>
    <property type="match status" value="1"/>
</dbReference>
<dbReference type="Pfam" id="PF00294">
    <property type="entry name" value="PfkB"/>
    <property type="match status" value="1"/>
</dbReference>
<comment type="caution">
    <text evidence="5">The sequence shown here is derived from an EMBL/GenBank/DDBJ whole genome shotgun (WGS) entry which is preliminary data.</text>
</comment>
<proteinExistence type="inferred from homology"/>
<dbReference type="PANTHER" id="PTHR43085">
    <property type="entry name" value="HEXOKINASE FAMILY MEMBER"/>
    <property type="match status" value="1"/>
</dbReference>
<dbReference type="InterPro" id="IPR029056">
    <property type="entry name" value="Ribokinase-like"/>
</dbReference>